<feature type="domain" description="Calcineurin-like phosphoesterase" evidence="2">
    <location>
        <begin position="54"/>
        <end position="309"/>
    </location>
</feature>
<dbReference type="InterPro" id="IPR004843">
    <property type="entry name" value="Calcineurin-like_PHP"/>
</dbReference>
<dbReference type="GO" id="GO:0016788">
    <property type="term" value="F:hydrolase activity, acting on ester bonds"/>
    <property type="evidence" value="ECO:0007669"/>
    <property type="project" value="TreeGrafter"/>
</dbReference>
<dbReference type="AlphaFoldDB" id="A0A3E2HC49"/>
<dbReference type="GO" id="GO:0005737">
    <property type="term" value="C:cytoplasm"/>
    <property type="evidence" value="ECO:0007669"/>
    <property type="project" value="TreeGrafter"/>
</dbReference>
<dbReference type="PANTHER" id="PTHR32440:SF11">
    <property type="entry name" value="METALLOPHOSPHOESTERASE DOMAIN-CONTAINING PROTEIN"/>
    <property type="match status" value="1"/>
</dbReference>
<dbReference type="Proteomes" id="UP000258309">
    <property type="component" value="Unassembled WGS sequence"/>
</dbReference>
<dbReference type="CDD" id="cd07383">
    <property type="entry name" value="MPP_Dcr2"/>
    <property type="match status" value="1"/>
</dbReference>
<keyword evidence="1" id="KW-0472">Membrane</keyword>
<organism evidence="3 4">
    <name type="scientific">Scytalidium lignicola</name>
    <name type="common">Hyphomycete</name>
    <dbReference type="NCBI Taxonomy" id="5539"/>
    <lineage>
        <taxon>Eukaryota</taxon>
        <taxon>Fungi</taxon>
        <taxon>Dikarya</taxon>
        <taxon>Ascomycota</taxon>
        <taxon>Pezizomycotina</taxon>
        <taxon>Leotiomycetes</taxon>
        <taxon>Leotiomycetes incertae sedis</taxon>
        <taxon>Scytalidium</taxon>
    </lineage>
</organism>
<proteinExistence type="predicted"/>
<dbReference type="PANTHER" id="PTHR32440">
    <property type="entry name" value="PHOSPHATASE DCR2-RELATED-RELATED"/>
    <property type="match status" value="1"/>
</dbReference>
<gene>
    <name evidence="3" type="ORF">B7463_g5628</name>
</gene>
<keyword evidence="1" id="KW-1133">Transmembrane helix</keyword>
<dbReference type="Gene3D" id="3.60.21.10">
    <property type="match status" value="1"/>
</dbReference>
<evidence type="ECO:0000313" key="4">
    <source>
        <dbReference type="Proteomes" id="UP000258309"/>
    </source>
</evidence>
<dbReference type="OrthoDB" id="783096at2759"/>
<dbReference type="SUPFAM" id="SSF56300">
    <property type="entry name" value="Metallo-dependent phosphatases"/>
    <property type="match status" value="1"/>
</dbReference>
<evidence type="ECO:0000259" key="2">
    <source>
        <dbReference type="Pfam" id="PF00149"/>
    </source>
</evidence>
<keyword evidence="1" id="KW-0812">Transmembrane</keyword>
<dbReference type="InterPro" id="IPR029052">
    <property type="entry name" value="Metallo-depent_PP-like"/>
</dbReference>
<dbReference type="EMBL" id="NCSJ02000093">
    <property type="protein sequence ID" value="RFU30713.1"/>
    <property type="molecule type" value="Genomic_DNA"/>
</dbReference>
<feature type="transmembrane region" description="Helical" evidence="1">
    <location>
        <begin position="12"/>
        <end position="29"/>
    </location>
</feature>
<sequence>MGLLSNLRGSNLYFNIFVGLIIITVWLYTTSIFSLGPYHGTQKPNLRLDKDASFKIAIFSDLHYGEEEHGWGIDQDIKSTRVMDAIVDYEIPDFVVFDGDLITGENTFRENSSSYIDVITKSLVDRNVPWASTYGNHDSKFNLSREAIFAEESKFSLSYTQHSPVNLPGVSNYYLPIYPPKTLSDGHTPVAILWFFDSRGGAKYQEQPADIDSIPNWVDPVVVSWFRDEQSKLRERYGKDLPSLAFVHIPVSAFLNLQNSADMVSEHFPGLNADFPLAFQGDNGEDQEFMQALVDTPKLHSIYSGHDHGDSWCGNWPNSANISAGVSRPHLCFCKHTGYGGYGTWNRGSRIIKLNFEEDMDVHTWVRMENGAVITRVHLNNTYGTDIYPTTDGE</sequence>
<dbReference type="Pfam" id="PF00149">
    <property type="entry name" value="Metallophos"/>
    <property type="match status" value="1"/>
</dbReference>
<feature type="non-terminal residue" evidence="3">
    <location>
        <position position="1"/>
    </location>
</feature>
<reference evidence="3 4" key="1">
    <citation type="submission" date="2018-05" db="EMBL/GenBank/DDBJ databases">
        <title>Draft genome sequence of Scytalidium lignicola DSM 105466, a ubiquitous saprotrophic fungus.</title>
        <authorList>
            <person name="Buettner E."/>
            <person name="Gebauer A.M."/>
            <person name="Hofrichter M."/>
            <person name="Liers C."/>
            <person name="Kellner H."/>
        </authorList>
    </citation>
    <scope>NUCLEOTIDE SEQUENCE [LARGE SCALE GENOMIC DNA]</scope>
    <source>
        <strain evidence="3 4">DSM 105466</strain>
    </source>
</reference>
<dbReference type="STRING" id="5539.A0A3E2HC49"/>
<comment type="caution">
    <text evidence="3">The sequence shown here is derived from an EMBL/GenBank/DDBJ whole genome shotgun (WGS) entry which is preliminary data.</text>
</comment>
<protein>
    <recommendedName>
        <fullName evidence="2">Calcineurin-like phosphoesterase domain-containing protein</fullName>
    </recommendedName>
</protein>
<accession>A0A3E2HC49</accession>
<dbReference type="OMA" id="HIPPHVF"/>
<keyword evidence="4" id="KW-1185">Reference proteome</keyword>
<evidence type="ECO:0000256" key="1">
    <source>
        <dbReference type="SAM" id="Phobius"/>
    </source>
</evidence>
<name>A0A3E2HC49_SCYLI</name>
<feature type="non-terminal residue" evidence="3">
    <location>
        <position position="394"/>
    </location>
</feature>
<evidence type="ECO:0000313" key="3">
    <source>
        <dbReference type="EMBL" id="RFU30713.1"/>
    </source>
</evidence>